<evidence type="ECO:0000256" key="1">
    <source>
        <dbReference type="SAM" id="Phobius"/>
    </source>
</evidence>
<protein>
    <submittedName>
        <fullName evidence="2">Uncharacterized protein</fullName>
    </submittedName>
</protein>
<reference evidence="3" key="1">
    <citation type="submission" date="2017-09" db="EMBL/GenBank/DDBJ databases">
        <title>Depth-based differentiation of microbial function through sediment-hosted aquifers and enrichment of novel symbionts in the deep terrestrial subsurface.</title>
        <authorList>
            <person name="Probst A.J."/>
            <person name="Ladd B."/>
            <person name="Jarett J.K."/>
            <person name="Geller-Mcgrath D.E."/>
            <person name="Sieber C.M.K."/>
            <person name="Emerson J.B."/>
            <person name="Anantharaman K."/>
            <person name="Thomas B.C."/>
            <person name="Malmstrom R."/>
            <person name="Stieglmeier M."/>
            <person name="Klingl A."/>
            <person name="Woyke T."/>
            <person name="Ryan C.M."/>
            <person name="Banfield J.F."/>
        </authorList>
    </citation>
    <scope>NUCLEOTIDE SEQUENCE [LARGE SCALE GENOMIC DNA]</scope>
</reference>
<comment type="caution">
    <text evidence="2">The sequence shown here is derived from an EMBL/GenBank/DDBJ whole genome shotgun (WGS) entry which is preliminary data.</text>
</comment>
<evidence type="ECO:0000313" key="2">
    <source>
        <dbReference type="EMBL" id="PJE73973.1"/>
    </source>
</evidence>
<proteinExistence type="predicted"/>
<organism evidence="2 3">
    <name type="scientific">Candidatus Terrybacteria bacterium CG10_big_fil_rev_8_21_14_0_10_41_10</name>
    <dbReference type="NCBI Taxonomy" id="1975026"/>
    <lineage>
        <taxon>Bacteria</taxon>
        <taxon>Candidatus Terryibacteriota</taxon>
    </lineage>
</organism>
<sequence>MKIVKYFAQNLSIVIGLVLIWRGVWYLLDSVDSLFLGGSHLWTAFGGIIAGLLVLYLPDKNLDEIKKL</sequence>
<keyword evidence="1" id="KW-0812">Transmembrane</keyword>
<feature type="transmembrane region" description="Helical" evidence="1">
    <location>
        <begin position="40"/>
        <end position="58"/>
    </location>
</feature>
<dbReference type="AlphaFoldDB" id="A0A2M8LBH7"/>
<dbReference type="EMBL" id="PFER01000004">
    <property type="protein sequence ID" value="PJE73973.1"/>
    <property type="molecule type" value="Genomic_DNA"/>
</dbReference>
<gene>
    <name evidence="2" type="ORF">COV02_00255</name>
</gene>
<keyword evidence="1" id="KW-1133">Transmembrane helix</keyword>
<accession>A0A2M8LBH7</accession>
<dbReference type="Proteomes" id="UP000230959">
    <property type="component" value="Unassembled WGS sequence"/>
</dbReference>
<evidence type="ECO:0000313" key="3">
    <source>
        <dbReference type="Proteomes" id="UP000230959"/>
    </source>
</evidence>
<name>A0A2M8LBH7_9BACT</name>
<keyword evidence="1" id="KW-0472">Membrane</keyword>
<feature type="transmembrane region" description="Helical" evidence="1">
    <location>
        <begin position="7"/>
        <end position="28"/>
    </location>
</feature>